<feature type="compositionally biased region" description="Basic and acidic residues" evidence="1">
    <location>
        <begin position="171"/>
        <end position="184"/>
    </location>
</feature>
<dbReference type="EnsemblProtists" id="EOD36954">
    <property type="protein sequence ID" value="EOD36954"/>
    <property type="gene ID" value="EMIHUDRAFT_98340"/>
</dbReference>
<proteinExistence type="predicted"/>
<reference evidence="2" key="2">
    <citation type="submission" date="2024-10" db="UniProtKB">
        <authorList>
            <consortium name="EnsemblProtists"/>
        </authorList>
    </citation>
    <scope>IDENTIFICATION</scope>
</reference>
<protein>
    <submittedName>
        <fullName evidence="2">Uncharacterized protein</fullName>
    </submittedName>
</protein>
<keyword evidence="3" id="KW-1185">Reference proteome</keyword>
<dbReference type="InterPro" id="IPR003774">
    <property type="entry name" value="AlgH-like"/>
</dbReference>
<dbReference type="STRING" id="2903.R1FTZ4"/>
<evidence type="ECO:0000313" key="3">
    <source>
        <dbReference type="Proteomes" id="UP000013827"/>
    </source>
</evidence>
<dbReference type="PANTHER" id="PTHR31984:SF17">
    <property type="entry name" value="TRANSCRIPTIONAL REGULATOR"/>
    <property type="match status" value="1"/>
</dbReference>
<dbReference type="AlphaFoldDB" id="A0A0D3KMG9"/>
<feature type="compositionally biased region" description="Basic and acidic residues" evidence="1">
    <location>
        <begin position="516"/>
        <end position="526"/>
    </location>
</feature>
<dbReference type="GeneID" id="17282224"/>
<dbReference type="HOGENOM" id="CLU_518225_0_0_1"/>
<dbReference type="Proteomes" id="UP000013827">
    <property type="component" value="Unassembled WGS sequence"/>
</dbReference>
<reference evidence="3" key="1">
    <citation type="journal article" date="2013" name="Nature">
        <title>Pan genome of the phytoplankton Emiliania underpins its global distribution.</title>
        <authorList>
            <person name="Read B.A."/>
            <person name="Kegel J."/>
            <person name="Klute M.J."/>
            <person name="Kuo A."/>
            <person name="Lefebvre S.C."/>
            <person name="Maumus F."/>
            <person name="Mayer C."/>
            <person name="Miller J."/>
            <person name="Monier A."/>
            <person name="Salamov A."/>
            <person name="Young J."/>
            <person name="Aguilar M."/>
            <person name="Claverie J.M."/>
            <person name="Frickenhaus S."/>
            <person name="Gonzalez K."/>
            <person name="Herman E.K."/>
            <person name="Lin Y.C."/>
            <person name="Napier J."/>
            <person name="Ogata H."/>
            <person name="Sarno A.F."/>
            <person name="Shmutz J."/>
            <person name="Schroeder D."/>
            <person name="de Vargas C."/>
            <person name="Verret F."/>
            <person name="von Dassow P."/>
            <person name="Valentin K."/>
            <person name="Van de Peer Y."/>
            <person name="Wheeler G."/>
            <person name="Dacks J.B."/>
            <person name="Delwiche C.F."/>
            <person name="Dyhrman S.T."/>
            <person name="Glockner G."/>
            <person name="John U."/>
            <person name="Richards T."/>
            <person name="Worden A.Z."/>
            <person name="Zhang X."/>
            <person name="Grigoriev I.V."/>
            <person name="Allen A.E."/>
            <person name="Bidle K."/>
            <person name="Borodovsky M."/>
            <person name="Bowler C."/>
            <person name="Brownlee C."/>
            <person name="Cock J.M."/>
            <person name="Elias M."/>
            <person name="Gladyshev V.N."/>
            <person name="Groth M."/>
            <person name="Guda C."/>
            <person name="Hadaegh A."/>
            <person name="Iglesias-Rodriguez M.D."/>
            <person name="Jenkins J."/>
            <person name="Jones B.M."/>
            <person name="Lawson T."/>
            <person name="Leese F."/>
            <person name="Lindquist E."/>
            <person name="Lobanov A."/>
            <person name="Lomsadze A."/>
            <person name="Malik S.B."/>
            <person name="Marsh M.E."/>
            <person name="Mackinder L."/>
            <person name="Mock T."/>
            <person name="Mueller-Roeber B."/>
            <person name="Pagarete A."/>
            <person name="Parker M."/>
            <person name="Probert I."/>
            <person name="Quesneville H."/>
            <person name="Raines C."/>
            <person name="Rensing S.A."/>
            <person name="Riano-Pachon D.M."/>
            <person name="Richier S."/>
            <person name="Rokitta S."/>
            <person name="Shiraiwa Y."/>
            <person name="Soanes D.M."/>
            <person name="van der Giezen M."/>
            <person name="Wahlund T.M."/>
            <person name="Williams B."/>
            <person name="Wilson W."/>
            <person name="Wolfe G."/>
            <person name="Wurch L.L."/>
        </authorList>
    </citation>
    <scope>NUCLEOTIDE SEQUENCE</scope>
</reference>
<feature type="region of interest" description="Disordered" evidence="1">
    <location>
        <begin position="371"/>
        <end position="409"/>
    </location>
</feature>
<dbReference type="Gene3D" id="3.40.1740.10">
    <property type="entry name" value="VC0467-like"/>
    <property type="match status" value="1"/>
</dbReference>
<feature type="region of interest" description="Disordered" evidence="1">
    <location>
        <begin position="168"/>
        <end position="202"/>
    </location>
</feature>
<dbReference type="PANTHER" id="PTHR31984">
    <property type="entry name" value="TRANSPORTER, PUTATIVE (DUF179)-RELATED"/>
    <property type="match status" value="1"/>
</dbReference>
<evidence type="ECO:0000313" key="2">
    <source>
        <dbReference type="EnsemblProtists" id="EOD36954"/>
    </source>
</evidence>
<dbReference type="PaxDb" id="2903-EOD36954"/>
<dbReference type="eggNOG" id="ENOG502S9MT">
    <property type="taxonomic scope" value="Eukaryota"/>
</dbReference>
<dbReference type="SUPFAM" id="SSF143456">
    <property type="entry name" value="VC0467-like"/>
    <property type="match status" value="1"/>
</dbReference>
<evidence type="ECO:0000256" key="1">
    <source>
        <dbReference type="SAM" id="MobiDB-lite"/>
    </source>
</evidence>
<dbReference type="Pfam" id="PF02622">
    <property type="entry name" value="DUF179"/>
    <property type="match status" value="1"/>
</dbReference>
<accession>A0A0D3KMG9</accession>
<sequence length="526" mass="55512">MRVASRSLACSVHQRRLGLSLAPPLRRRSSAAAAPDLASTLWRALLASARRYDKEPALRSLLATARTAEHDITSGAWAEAERPALGDLQSAEEVAQRVAEHAVHRLCDGGRLYVPGKSDGADRRAVAAVRDAARSALDVAPSHLLVDAGFALLRMLEAPVRISERVLSPRPGREARDGELEPPPRRVSRPAPPSALSVRPAPSQEEAFSAGAVLVSHPLMRRDVVLLLQADGPAGYAFGVVTNQPTGEPIALSQARRSEEGLLPAPILRARSASAARRAELELFSESTVFYGGPDGGWNVTMLHPHGGVAGCVRVRDGLYYGGDLASAAAMVREGEAAAADFCFYRGRIDWQPGQLAGECEMGEWVAGGWDVNPRGSGGGDDSFHGLPSHSGGDAEGGGGEARSWPPPGLMPRLARYAATASDLQLSDGVLGGGGGGGRLRSYKVGAWAHVVSALARGAEEAAGGEAPHPLHDWLRLHPVEAEEARAPGFPLFSAAELHRGGGRNAEGTLQPPAWRTREDWEAAEK</sequence>
<name>A0A0D3KMG9_EMIH1</name>
<feature type="region of interest" description="Disordered" evidence="1">
    <location>
        <begin position="501"/>
        <end position="526"/>
    </location>
</feature>
<organism evidence="2 3">
    <name type="scientific">Emiliania huxleyi (strain CCMP1516)</name>
    <dbReference type="NCBI Taxonomy" id="280463"/>
    <lineage>
        <taxon>Eukaryota</taxon>
        <taxon>Haptista</taxon>
        <taxon>Haptophyta</taxon>
        <taxon>Prymnesiophyceae</taxon>
        <taxon>Isochrysidales</taxon>
        <taxon>Noelaerhabdaceae</taxon>
        <taxon>Emiliania</taxon>
    </lineage>
</organism>
<dbReference type="KEGG" id="ehx:EMIHUDRAFT_98340"/>
<dbReference type="RefSeq" id="XP_005789383.1">
    <property type="nucleotide sequence ID" value="XM_005789326.1"/>
</dbReference>